<dbReference type="NCBIfam" id="TIGR00229">
    <property type="entry name" value="sensory_box"/>
    <property type="match status" value="1"/>
</dbReference>
<evidence type="ECO:0000256" key="1">
    <source>
        <dbReference type="SAM" id="Phobius"/>
    </source>
</evidence>
<keyword evidence="1" id="KW-1133">Transmembrane helix</keyword>
<dbReference type="Gene3D" id="3.20.20.450">
    <property type="entry name" value="EAL domain"/>
    <property type="match status" value="1"/>
</dbReference>
<dbReference type="PROSITE" id="PS50113">
    <property type="entry name" value="PAC"/>
    <property type="match status" value="1"/>
</dbReference>
<dbReference type="SMART" id="SM00052">
    <property type="entry name" value="EAL"/>
    <property type="match status" value="1"/>
</dbReference>
<accession>A0A6G6WEN0</accession>
<dbReference type="InterPro" id="IPR043128">
    <property type="entry name" value="Rev_trsase/Diguanyl_cyclase"/>
</dbReference>
<protein>
    <submittedName>
        <fullName evidence="6">EAL domain-containing protein</fullName>
    </submittedName>
</protein>
<feature type="domain" description="PAS" evidence="2">
    <location>
        <begin position="167"/>
        <end position="237"/>
    </location>
</feature>
<feature type="transmembrane region" description="Helical" evidence="1">
    <location>
        <begin position="125"/>
        <end position="144"/>
    </location>
</feature>
<keyword evidence="7" id="KW-1185">Reference proteome</keyword>
<dbReference type="Pfam" id="PF00990">
    <property type="entry name" value="GGDEF"/>
    <property type="match status" value="1"/>
</dbReference>
<dbReference type="InterPro" id="IPR035919">
    <property type="entry name" value="EAL_sf"/>
</dbReference>
<dbReference type="InterPro" id="IPR000014">
    <property type="entry name" value="PAS"/>
</dbReference>
<dbReference type="AlphaFoldDB" id="A0A6G6WEN0"/>
<evidence type="ECO:0000259" key="4">
    <source>
        <dbReference type="PROSITE" id="PS50883"/>
    </source>
</evidence>
<dbReference type="PROSITE" id="PS50112">
    <property type="entry name" value="PAS"/>
    <property type="match status" value="1"/>
</dbReference>
<dbReference type="InterPro" id="IPR000700">
    <property type="entry name" value="PAS-assoc_C"/>
</dbReference>
<evidence type="ECO:0000259" key="3">
    <source>
        <dbReference type="PROSITE" id="PS50113"/>
    </source>
</evidence>
<proteinExistence type="predicted"/>
<dbReference type="CDD" id="cd01948">
    <property type="entry name" value="EAL"/>
    <property type="match status" value="1"/>
</dbReference>
<feature type="domain" description="PAC" evidence="3">
    <location>
        <begin position="239"/>
        <end position="290"/>
    </location>
</feature>
<dbReference type="InterPro" id="IPR029787">
    <property type="entry name" value="Nucleotide_cyclase"/>
</dbReference>
<dbReference type="CDD" id="cd00130">
    <property type="entry name" value="PAS"/>
    <property type="match status" value="1"/>
</dbReference>
<dbReference type="InterPro" id="IPR000160">
    <property type="entry name" value="GGDEF_dom"/>
</dbReference>
<gene>
    <name evidence="6" type="ORF">G5V58_13760</name>
</gene>
<dbReference type="FunFam" id="3.30.70.270:FF:000001">
    <property type="entry name" value="Diguanylate cyclase domain protein"/>
    <property type="match status" value="1"/>
</dbReference>
<dbReference type="InterPro" id="IPR035965">
    <property type="entry name" value="PAS-like_dom_sf"/>
</dbReference>
<dbReference type="InterPro" id="IPR052155">
    <property type="entry name" value="Biofilm_reg_signaling"/>
</dbReference>
<dbReference type="Pfam" id="PF00563">
    <property type="entry name" value="EAL"/>
    <property type="match status" value="1"/>
</dbReference>
<feature type="domain" description="EAL" evidence="4">
    <location>
        <begin position="463"/>
        <end position="715"/>
    </location>
</feature>
<dbReference type="NCBIfam" id="TIGR00254">
    <property type="entry name" value="GGDEF"/>
    <property type="match status" value="1"/>
</dbReference>
<dbReference type="SUPFAM" id="SSF55073">
    <property type="entry name" value="Nucleotide cyclase"/>
    <property type="match status" value="1"/>
</dbReference>
<dbReference type="KEGG" id="nano:G5V58_13760"/>
<dbReference type="SUPFAM" id="SSF55785">
    <property type="entry name" value="PYP-like sensor domain (PAS domain)"/>
    <property type="match status" value="1"/>
</dbReference>
<evidence type="ECO:0000259" key="2">
    <source>
        <dbReference type="PROSITE" id="PS50112"/>
    </source>
</evidence>
<dbReference type="Proteomes" id="UP000502996">
    <property type="component" value="Chromosome"/>
</dbReference>
<evidence type="ECO:0000259" key="5">
    <source>
        <dbReference type="PROSITE" id="PS50887"/>
    </source>
</evidence>
<dbReference type="InterPro" id="IPR001633">
    <property type="entry name" value="EAL_dom"/>
</dbReference>
<dbReference type="SMART" id="SM00091">
    <property type="entry name" value="PAS"/>
    <property type="match status" value="1"/>
</dbReference>
<dbReference type="EMBL" id="CP049257">
    <property type="protein sequence ID" value="QIG43684.1"/>
    <property type="molecule type" value="Genomic_DNA"/>
</dbReference>
<name>A0A6G6WEN0_9ACTN</name>
<dbReference type="Gene3D" id="3.30.450.20">
    <property type="entry name" value="PAS domain"/>
    <property type="match status" value="1"/>
</dbReference>
<organism evidence="6 7">
    <name type="scientific">Nocardioides anomalus</name>
    <dbReference type="NCBI Taxonomy" id="2712223"/>
    <lineage>
        <taxon>Bacteria</taxon>
        <taxon>Bacillati</taxon>
        <taxon>Actinomycetota</taxon>
        <taxon>Actinomycetes</taxon>
        <taxon>Propionibacteriales</taxon>
        <taxon>Nocardioidaceae</taxon>
        <taxon>Nocardioides</taxon>
    </lineage>
</organism>
<evidence type="ECO:0000313" key="7">
    <source>
        <dbReference type="Proteomes" id="UP000502996"/>
    </source>
</evidence>
<sequence length="723" mass="76964">MTGSAGRSRTRSAAFVLVSVAFIVTEFVLLQALFHLDDGADARDRAQARAAVAVAVWRPGADDAAVAEAVRDLAGSGVADAEALTARLDTWRASGTPEDLQGLSDEVDVAGDAVADEQSTVDRKVTGIFVVLLLVVSVGWWLYFRRLVAKHRGVERELTERKAADAGERRLHALVQSSSDVVAILDPDARASYVSPAAAHVLGHDADDLLGGGLLDLVAAADRPQILHVVSSARPGRQQELQLRMDHADGRALVAEGTLTDLRDEPTVQGWVLTVRDVTERARLQEDLARQAFHDSLTGLANRQLFTDRLDHALSRRSGSPRPLAVLFVDLDDFKHVNDSLGHATGDELLVAVAARIAAGVRPGDTAARLGGDEFAVLLEDTDLTTASQLAHRLLVAVAEPVTLDGHTHTVRASVGLAEAVPGEEDGAATMRHADVAMYAAKERGKGGLAVYDSAAHERALETLTLRRELEAAVDDGALALHYQPTVDLATGAVTGFEALVRWPHPTRGVVPPLEFIPLAEQTGLIVRLGTWVLRTAVRDAASLQSSTHRPSVAVNVSARQLVHPGFVTLVRSALADSGLAPDRLTLEVTETALLSDVEAGVTALTTLRRQGVRVAIDDFGTGYSSLSHLARLPVDVLKVDKSFVDRLEHDRDDALVSAILAMSRALRLTSVAEGVEDPGQADWLREAGCALGQGYLWSRPVELETARALLAGSPGVRLAPAG</sequence>
<dbReference type="PROSITE" id="PS50883">
    <property type="entry name" value="EAL"/>
    <property type="match status" value="1"/>
</dbReference>
<dbReference type="SMART" id="SM00267">
    <property type="entry name" value="GGDEF"/>
    <property type="match status" value="1"/>
</dbReference>
<feature type="domain" description="GGDEF" evidence="5">
    <location>
        <begin position="322"/>
        <end position="454"/>
    </location>
</feature>
<dbReference type="RefSeq" id="WP_165233665.1">
    <property type="nucleotide sequence ID" value="NZ_CP049257.1"/>
</dbReference>
<reference evidence="6 7" key="1">
    <citation type="submission" date="2020-02" db="EMBL/GenBank/DDBJ databases">
        <title>Full genome sequence of Nocardioides sp. R-3366.</title>
        <authorList>
            <person name="Im W.-T."/>
        </authorList>
    </citation>
    <scope>NUCLEOTIDE SEQUENCE [LARGE SCALE GENOMIC DNA]</scope>
    <source>
        <strain evidence="6 7">R-3366</strain>
    </source>
</reference>
<dbReference type="Pfam" id="PF08448">
    <property type="entry name" value="PAS_4"/>
    <property type="match status" value="1"/>
</dbReference>
<dbReference type="Gene3D" id="3.30.70.270">
    <property type="match status" value="1"/>
</dbReference>
<dbReference type="CDD" id="cd01949">
    <property type="entry name" value="GGDEF"/>
    <property type="match status" value="1"/>
</dbReference>
<dbReference type="InterPro" id="IPR013656">
    <property type="entry name" value="PAS_4"/>
</dbReference>
<dbReference type="PROSITE" id="PS50887">
    <property type="entry name" value="GGDEF"/>
    <property type="match status" value="1"/>
</dbReference>
<dbReference type="PANTHER" id="PTHR44757">
    <property type="entry name" value="DIGUANYLATE CYCLASE DGCP"/>
    <property type="match status" value="1"/>
</dbReference>
<keyword evidence="1" id="KW-0472">Membrane</keyword>
<dbReference type="PANTHER" id="PTHR44757:SF2">
    <property type="entry name" value="BIOFILM ARCHITECTURE MAINTENANCE PROTEIN MBAA"/>
    <property type="match status" value="1"/>
</dbReference>
<dbReference type="SUPFAM" id="SSF141868">
    <property type="entry name" value="EAL domain-like"/>
    <property type="match status" value="1"/>
</dbReference>
<keyword evidence="1" id="KW-0812">Transmembrane</keyword>
<feature type="transmembrane region" description="Helical" evidence="1">
    <location>
        <begin position="12"/>
        <end position="34"/>
    </location>
</feature>
<evidence type="ECO:0000313" key="6">
    <source>
        <dbReference type="EMBL" id="QIG43684.1"/>
    </source>
</evidence>